<reference evidence="9" key="2">
    <citation type="submission" date="2025-08" db="UniProtKB">
        <authorList>
            <consortium name="Ensembl"/>
        </authorList>
    </citation>
    <scope>IDENTIFICATION</scope>
</reference>
<evidence type="ECO:0000313" key="9">
    <source>
        <dbReference type="Ensembl" id="ENSACLP00000038525.2"/>
    </source>
</evidence>
<dbReference type="GO" id="GO:0005737">
    <property type="term" value="C:cytoplasm"/>
    <property type="evidence" value="ECO:0007669"/>
    <property type="project" value="UniProtKB-SubCell"/>
</dbReference>
<evidence type="ECO:0000313" key="10">
    <source>
        <dbReference type="Proteomes" id="UP000265100"/>
    </source>
</evidence>
<dbReference type="GeneTree" id="ENSGT00940000164872"/>
<evidence type="ECO:0000256" key="8">
    <source>
        <dbReference type="ARBA" id="ARBA00032129"/>
    </source>
</evidence>
<evidence type="ECO:0000256" key="4">
    <source>
        <dbReference type="ARBA" id="ARBA00023284"/>
    </source>
</evidence>
<dbReference type="PANTHER" id="PTHR28630">
    <property type="match status" value="1"/>
</dbReference>
<dbReference type="InterPro" id="IPR032801">
    <property type="entry name" value="PXL2A/B/C"/>
</dbReference>
<organism evidence="9 10">
    <name type="scientific">Astatotilapia calliptera</name>
    <name type="common">Eastern happy</name>
    <name type="synonym">Chromis callipterus</name>
    <dbReference type="NCBI Taxonomy" id="8154"/>
    <lineage>
        <taxon>Eukaryota</taxon>
        <taxon>Metazoa</taxon>
        <taxon>Chordata</taxon>
        <taxon>Craniata</taxon>
        <taxon>Vertebrata</taxon>
        <taxon>Euteleostomi</taxon>
        <taxon>Actinopterygii</taxon>
        <taxon>Neopterygii</taxon>
        <taxon>Teleostei</taxon>
        <taxon>Neoteleostei</taxon>
        <taxon>Acanthomorphata</taxon>
        <taxon>Ovalentaria</taxon>
        <taxon>Cichlomorphae</taxon>
        <taxon>Cichliformes</taxon>
        <taxon>Cichlidae</taxon>
        <taxon>African cichlids</taxon>
        <taxon>Pseudocrenilabrinae</taxon>
        <taxon>Haplochromini</taxon>
        <taxon>Astatotilapia</taxon>
    </lineage>
</organism>
<reference evidence="9" key="3">
    <citation type="submission" date="2025-09" db="UniProtKB">
        <authorList>
            <consortium name="Ensembl"/>
        </authorList>
    </citation>
    <scope>IDENTIFICATION</scope>
</reference>
<proteinExistence type="inferred from homology"/>
<keyword evidence="3" id="KW-0049">Antioxidant</keyword>
<sequence length="220" mass="24751">MELVTNVVATVGGLVTGVMNFITDRFLTPPLEATLKYLEEAELKTTKGEIKTFKAKSLWEKSGAVIMAVRPVKILNVLWLQEAAELSSLKPQLDELGIPLYAVVKEDVGTEVKNFRPYFQGEVFLDEKRRFYGPRERNPGLLAFLRVGVWMNGVRAFRNGFVGNVLGEGFVLGGVFVIGQRQQGILLEHREIEFGDKVNIEDVLQAVRKMPQELQSLEKK</sequence>
<evidence type="ECO:0000256" key="1">
    <source>
        <dbReference type="ARBA" id="ARBA00004496"/>
    </source>
</evidence>
<dbReference type="Bgee" id="ENSACLG00000026005">
    <property type="expression patterns" value="Expressed in testis and 7 other cell types or tissues"/>
</dbReference>
<dbReference type="Pfam" id="PF13911">
    <property type="entry name" value="AhpC-TSA_2"/>
    <property type="match status" value="1"/>
</dbReference>
<reference evidence="9" key="1">
    <citation type="submission" date="2018-05" db="EMBL/GenBank/DDBJ databases">
        <authorList>
            <person name="Datahose"/>
        </authorList>
    </citation>
    <scope>NUCLEOTIDE SEQUENCE</scope>
</reference>
<evidence type="ECO:0000256" key="7">
    <source>
        <dbReference type="ARBA" id="ARBA00032058"/>
    </source>
</evidence>
<dbReference type="PANTHER" id="PTHR28630:SF31">
    <property type="entry name" value="PEROXIREDOXIN-LIKE 2A"/>
    <property type="match status" value="1"/>
</dbReference>
<comment type="similarity">
    <text evidence="5">Belongs to the peroxiredoxin-like PRXL2 family. PRXL2A subfamily.</text>
</comment>
<evidence type="ECO:0000256" key="5">
    <source>
        <dbReference type="ARBA" id="ARBA00023787"/>
    </source>
</evidence>
<protein>
    <recommendedName>
        <fullName evidence="6">Peroxiredoxin-like 2A</fullName>
    </recommendedName>
    <alternativeName>
        <fullName evidence="8">Peroxiredoxin-like 2 activated in M-CSF stimulated monocytes</fullName>
    </alternativeName>
    <alternativeName>
        <fullName evidence="7">Redox-regulatory protein FAM213A</fullName>
    </alternativeName>
</protein>
<evidence type="ECO:0000256" key="3">
    <source>
        <dbReference type="ARBA" id="ARBA00022862"/>
    </source>
</evidence>
<keyword evidence="2" id="KW-0963">Cytoplasm</keyword>
<dbReference type="Ensembl" id="ENSACLT00000039436.2">
    <property type="protein sequence ID" value="ENSACLP00000038525.2"/>
    <property type="gene ID" value="ENSACLG00000026005.2"/>
</dbReference>
<keyword evidence="10" id="KW-1185">Reference proteome</keyword>
<name>A0A3P8R9A2_ASTCA</name>
<evidence type="ECO:0000256" key="6">
    <source>
        <dbReference type="ARBA" id="ARBA00023849"/>
    </source>
</evidence>
<keyword evidence="4" id="KW-0676">Redox-active center</keyword>
<comment type="subcellular location">
    <subcellularLocation>
        <location evidence="1">Cytoplasm</location>
    </subcellularLocation>
</comment>
<dbReference type="AlphaFoldDB" id="A0A3P8R9A2"/>
<dbReference type="Proteomes" id="UP000265100">
    <property type="component" value="Chromosome 8"/>
</dbReference>
<accession>A0A3P8R9A2</accession>
<dbReference type="GO" id="GO:0016209">
    <property type="term" value="F:antioxidant activity"/>
    <property type="evidence" value="ECO:0007669"/>
    <property type="project" value="UniProtKB-KW"/>
</dbReference>
<evidence type="ECO:0000256" key="2">
    <source>
        <dbReference type="ARBA" id="ARBA00022490"/>
    </source>
</evidence>